<reference evidence="7" key="2">
    <citation type="submission" date="2007-04" db="EMBL/GenBank/DDBJ databases">
        <title>Complete genome sequence of the nitrogen-fixing bacterium Azorhizobium caulinodans ORS571.</title>
        <authorList>
            <person name="Lee K.B."/>
            <person name="Backer P.D."/>
            <person name="Aono T."/>
            <person name="Liu C.T."/>
            <person name="Suzuki S."/>
            <person name="Suzuki T."/>
            <person name="Kaneko T."/>
            <person name="Yamada M."/>
            <person name="Tabata S."/>
            <person name="Kupfer D.M."/>
            <person name="Najar F.Z."/>
            <person name="Wiley G.B."/>
            <person name="Roe B."/>
            <person name="Binnewies T."/>
            <person name="Ussery D."/>
            <person name="Vereecke D."/>
            <person name="Gevers D."/>
            <person name="Holsters M."/>
            <person name="Oyaizu H."/>
        </authorList>
    </citation>
    <scope>NUCLEOTIDE SEQUENCE [LARGE SCALE GENOMIC DNA]</scope>
    <source>
        <strain evidence="7">ATCC 43989 / DSM 5975 / JCM 20966 / LMG 6465 / NBRC 14845 / NCIMB 13405 / ORS 571</strain>
    </source>
</reference>
<proteinExistence type="predicted"/>
<dbReference type="GO" id="GO:0016787">
    <property type="term" value="F:hydrolase activity"/>
    <property type="evidence" value="ECO:0007669"/>
    <property type="project" value="UniProtKB-KW"/>
</dbReference>
<keyword evidence="7" id="KW-1185">Reference proteome</keyword>
<keyword evidence="4" id="KW-0812">Transmembrane</keyword>
<dbReference type="SMART" id="SM00796">
    <property type="entry name" value="AHS1"/>
    <property type="match status" value="1"/>
</dbReference>
<dbReference type="Gene3D" id="2.40.100.10">
    <property type="entry name" value="Cyclophilin-like"/>
    <property type="match status" value="1"/>
</dbReference>
<dbReference type="SUPFAM" id="SSF160467">
    <property type="entry name" value="PH0987 N-terminal domain-like"/>
    <property type="match status" value="1"/>
</dbReference>
<dbReference type="InterPro" id="IPR029000">
    <property type="entry name" value="Cyclophilin-like_dom_sf"/>
</dbReference>
<keyword evidence="4" id="KW-1133">Transmembrane helix</keyword>
<dbReference type="HOGENOM" id="CLU_020207_1_0_5"/>
<dbReference type="PANTHER" id="PTHR34698:SF2">
    <property type="entry name" value="5-OXOPROLINASE SUBUNIT B"/>
    <property type="match status" value="1"/>
</dbReference>
<dbReference type="STRING" id="438753.AZC_4073"/>
<keyword evidence="3" id="KW-0067">ATP-binding</keyword>
<evidence type="ECO:0000313" key="7">
    <source>
        <dbReference type="Proteomes" id="UP000000270"/>
    </source>
</evidence>
<dbReference type="EMBL" id="AP009384">
    <property type="protein sequence ID" value="BAF90071.1"/>
    <property type="molecule type" value="Genomic_DNA"/>
</dbReference>
<dbReference type="eggNOG" id="COG2049">
    <property type="taxonomic scope" value="Bacteria"/>
</dbReference>
<dbReference type="KEGG" id="azc:AZC_4073"/>
<sequence>MIEGEVYAAPRFLDSGETALVVEFGRAVEPEISDRVLALDAALVARALPGVRESVPTYRSLMVHYDPLVISRATLVGEIEAMVNAPRAASGPVTRWVLPCCYDPEYGEDIGEVSRMTGLSEEKVVALHAGAVFRVYMYGFAPGFCYLGGLPKELAVSRRTRPRPPHPPNTTLIGGGLAIVTTFSMPTGWWLMGRTPERMFAAERNPAFLVAVGDELKFEPVDRDTFLALDARAASGEVVARREIRS</sequence>
<dbReference type="Gene3D" id="3.30.1360.40">
    <property type="match status" value="1"/>
</dbReference>
<dbReference type="PANTHER" id="PTHR34698">
    <property type="entry name" value="5-OXOPROLINASE SUBUNIT B"/>
    <property type="match status" value="1"/>
</dbReference>
<feature type="transmembrane region" description="Helical" evidence="4">
    <location>
        <begin position="170"/>
        <end position="191"/>
    </location>
</feature>
<evidence type="ECO:0000259" key="5">
    <source>
        <dbReference type="SMART" id="SM00796"/>
    </source>
</evidence>
<evidence type="ECO:0000256" key="3">
    <source>
        <dbReference type="ARBA" id="ARBA00022840"/>
    </source>
</evidence>
<reference evidence="6 7" key="1">
    <citation type="journal article" date="2007" name="Appl. Environ. Microbiol.">
        <title>Rhizobial factors required for stem nodule maturation and maintenance in Sesbania rostrata-Azorhizobium caulinodans ORS571 symbiosis.</title>
        <authorList>
            <person name="Suzuki S."/>
            <person name="Aono T."/>
            <person name="Lee KB."/>
            <person name="Suzuki T."/>
            <person name="Liu CT."/>
            <person name="Miwa H."/>
            <person name="Wakao S."/>
            <person name="Iki T."/>
            <person name="Oyaizu H."/>
        </authorList>
    </citation>
    <scope>NUCLEOTIDE SEQUENCE [LARGE SCALE GENOMIC DNA]</scope>
    <source>
        <strain evidence="7">ATCC 43989 / DSM 5975 / JCM 20966 / LMG 6465 / NBRC 14845 / NCIMB 13405 / ORS 571</strain>
    </source>
</reference>
<reference evidence="6 7" key="5">
    <citation type="journal article" date="2010" name="Appl. Environ. Microbiol.">
        <title>phrR-like gene praR of Azorhizobium caulinodans ORS571 is essential for symbiosis with Sesbania rostrata and is involved in expression of reb genes.</title>
        <authorList>
            <person name="Akiba N."/>
            <person name="Aono T."/>
            <person name="Toyazaki H."/>
            <person name="Sato S."/>
            <person name="Oyaizu H."/>
        </authorList>
    </citation>
    <scope>NUCLEOTIDE SEQUENCE [LARGE SCALE GENOMIC DNA]</scope>
    <source>
        <strain evidence="7">ATCC 43989 / DSM 5975 / JCM 20966 / LMG 6465 / NBRC 14845 / NCIMB 13405 / ORS 571</strain>
    </source>
</reference>
<evidence type="ECO:0000313" key="6">
    <source>
        <dbReference type="EMBL" id="BAF90071.1"/>
    </source>
</evidence>
<dbReference type="InterPro" id="IPR010016">
    <property type="entry name" value="PxpB"/>
</dbReference>
<keyword evidence="4" id="KW-0472">Membrane</keyword>
<reference evidence="6 7" key="3">
    <citation type="journal article" date="2008" name="BMC Genomics">
        <title>The genome of the versatile nitrogen fixer Azorhizobium caulinodans ORS571.</title>
        <authorList>
            <person name="Lee KB."/>
            <person name="Backer P.D."/>
            <person name="Aono T."/>
            <person name="Liu CT."/>
            <person name="Suzuki S."/>
            <person name="Suzuki T."/>
            <person name="Kaneko T."/>
            <person name="Yamada M."/>
            <person name="Tabata S."/>
            <person name="Kupfer D.M."/>
            <person name="Najar F.Z."/>
            <person name="Wiley G.B."/>
            <person name="Roe B."/>
            <person name="Binnewies T.T."/>
            <person name="Ussery D.W."/>
            <person name="D'Haeze W."/>
            <person name="Herder J.D."/>
            <person name="Gevers D."/>
            <person name="Vereecke D."/>
            <person name="Holsters M."/>
            <person name="Oyaizu H."/>
        </authorList>
    </citation>
    <scope>NUCLEOTIDE SEQUENCE [LARGE SCALE GENOMIC DNA]</scope>
    <source>
        <strain evidence="7">ATCC 43989 / DSM 5975 / JCM 20966 / LMG 6465 / NBRC 14845 / NCIMB 13405 / ORS 571</strain>
    </source>
</reference>
<dbReference type="RefSeq" id="WP_012172593.1">
    <property type="nucleotide sequence ID" value="NC_009937.1"/>
</dbReference>
<keyword evidence="2 6" id="KW-0378">Hydrolase</keyword>
<evidence type="ECO:0000256" key="2">
    <source>
        <dbReference type="ARBA" id="ARBA00022801"/>
    </source>
</evidence>
<gene>
    <name evidence="6" type="primary">ahs1</name>
    <name evidence="6" type="ordered locus">AZC_4073</name>
</gene>
<reference evidence="6 7" key="6">
    <citation type="journal article" date="2011" name="Appl. Environ. Microbiol.">
        <title>Involvement of the azorhizobial chromosome partition gene (parA) in the onset of bacteroid differentiation during Sesbania rostrata stem nodule development.</title>
        <authorList>
            <person name="Liu CT."/>
            <person name="Lee KB."/>
            <person name="Wang YS."/>
            <person name="Peng MH."/>
            <person name="Lee KT."/>
            <person name="Suzuki S."/>
            <person name="Suzuki T."/>
            <person name="Oyaizu H."/>
        </authorList>
    </citation>
    <scope>NUCLEOTIDE SEQUENCE [LARGE SCALE GENOMIC DNA]</scope>
    <source>
        <strain evidence="7">ATCC 43989 / DSM 5975 / JCM 20966 / LMG 6465 / NBRC 14845 / NCIMB 13405 / ORS 571</strain>
    </source>
</reference>
<dbReference type="SUPFAM" id="SSF50891">
    <property type="entry name" value="Cyclophilin-like"/>
    <property type="match status" value="1"/>
</dbReference>
<accession>A8HRP3</accession>
<reference evidence="6 7" key="4">
    <citation type="journal article" date="2009" name="Appl. Environ. Microbiol.">
        <title>Comparative genome-wide transcriptional profiling of Azorhizobium caulinodans ORS571 grown under free-living and symbiotic conditions.</title>
        <authorList>
            <person name="Tsukada S."/>
            <person name="Aono T."/>
            <person name="Akiba N."/>
            <person name="Lee KB."/>
            <person name="Liu CT."/>
            <person name="Toyazaki H."/>
            <person name="Oyaizu H."/>
        </authorList>
    </citation>
    <scope>NUCLEOTIDE SEQUENCE [LARGE SCALE GENOMIC DNA]</scope>
    <source>
        <strain evidence="7">ATCC 43989 / DSM 5975 / JCM 20966 / LMG 6465 / NBRC 14845 / NCIMB 13405 / ORS 571</strain>
    </source>
</reference>
<dbReference type="Proteomes" id="UP000000270">
    <property type="component" value="Chromosome"/>
</dbReference>
<keyword evidence="1" id="KW-0547">Nucleotide-binding</keyword>
<protein>
    <submittedName>
        <fullName evidence="6">Putative allophanate hydrolase subunit 1</fullName>
    </submittedName>
</protein>
<feature type="transmembrane region" description="Helical" evidence="4">
    <location>
        <begin position="124"/>
        <end position="150"/>
    </location>
</feature>
<dbReference type="AlphaFoldDB" id="A8HRP3"/>
<dbReference type="Pfam" id="PF02682">
    <property type="entry name" value="CT_C_D"/>
    <property type="match status" value="1"/>
</dbReference>
<dbReference type="InterPro" id="IPR003833">
    <property type="entry name" value="CT_C_D"/>
</dbReference>
<feature type="domain" description="Carboxyltransferase" evidence="5">
    <location>
        <begin position="10"/>
        <end position="210"/>
    </location>
</feature>
<dbReference type="GO" id="GO:0005524">
    <property type="term" value="F:ATP binding"/>
    <property type="evidence" value="ECO:0007669"/>
    <property type="project" value="UniProtKB-KW"/>
</dbReference>
<name>A8HRP3_AZOC5</name>
<organism evidence="6 7">
    <name type="scientific">Azorhizobium caulinodans (strain ATCC 43989 / DSM 5975 / JCM 20966 / LMG 6465 / NBRC 14845 / NCIMB 13405 / ORS 571)</name>
    <dbReference type="NCBI Taxonomy" id="438753"/>
    <lineage>
        <taxon>Bacteria</taxon>
        <taxon>Pseudomonadati</taxon>
        <taxon>Pseudomonadota</taxon>
        <taxon>Alphaproteobacteria</taxon>
        <taxon>Hyphomicrobiales</taxon>
        <taxon>Xanthobacteraceae</taxon>
        <taxon>Azorhizobium</taxon>
    </lineage>
</organism>
<evidence type="ECO:0000256" key="4">
    <source>
        <dbReference type="SAM" id="Phobius"/>
    </source>
</evidence>
<evidence type="ECO:0000256" key="1">
    <source>
        <dbReference type="ARBA" id="ARBA00022741"/>
    </source>
</evidence>